<dbReference type="EMBL" id="AUNB01000029">
    <property type="protein sequence ID" value="KEO59198.1"/>
    <property type="molecule type" value="Genomic_DNA"/>
</dbReference>
<keyword evidence="2" id="KW-1185">Reference proteome</keyword>
<organism evidence="1 2">
    <name type="scientific">Thioclava indica</name>
    <dbReference type="NCBI Taxonomy" id="1353528"/>
    <lineage>
        <taxon>Bacteria</taxon>
        <taxon>Pseudomonadati</taxon>
        <taxon>Pseudomonadota</taxon>
        <taxon>Alphaproteobacteria</taxon>
        <taxon>Rhodobacterales</taxon>
        <taxon>Paracoccaceae</taxon>
        <taxon>Thioclava</taxon>
    </lineage>
</organism>
<proteinExistence type="predicted"/>
<gene>
    <name evidence="1" type="ORF">DT23_03730</name>
</gene>
<evidence type="ECO:0000313" key="2">
    <source>
        <dbReference type="Proteomes" id="UP000027471"/>
    </source>
</evidence>
<name>A0A074JUA4_9RHOB</name>
<dbReference type="Proteomes" id="UP000027471">
    <property type="component" value="Unassembled WGS sequence"/>
</dbReference>
<dbReference type="STRING" id="1353528.DT23_03730"/>
<comment type="caution">
    <text evidence="1">The sequence shown here is derived from an EMBL/GenBank/DDBJ whole genome shotgun (WGS) entry which is preliminary data.</text>
</comment>
<evidence type="ECO:0000313" key="1">
    <source>
        <dbReference type="EMBL" id="KEO59198.1"/>
    </source>
</evidence>
<protein>
    <submittedName>
        <fullName evidence="1">Uncharacterized protein</fullName>
    </submittedName>
</protein>
<accession>A0A074JUA4</accession>
<sequence length="63" mass="6856">MRAQENPAFGDGPKAGFIGGNRVLVVEQNAKQAKRRDCGKGRAVDNDDTIIDDTIFAPRLQRG</sequence>
<dbReference type="AlphaFoldDB" id="A0A074JUA4"/>
<reference evidence="1 2" key="1">
    <citation type="journal article" date="2015" name="Antonie Van Leeuwenhoek">
        <title>Thioclava indica sp. nov., isolated from surface seawater of the Indian Ocean.</title>
        <authorList>
            <person name="Liu Y."/>
            <person name="Lai Q."/>
            <person name="Du J."/>
            <person name="Xu H."/>
            <person name="Jiang L."/>
            <person name="Shao Z."/>
        </authorList>
    </citation>
    <scope>NUCLEOTIDE SEQUENCE [LARGE SCALE GENOMIC DNA]</scope>
    <source>
        <strain evidence="1 2">DT23-4</strain>
    </source>
</reference>